<sequence>MGISNNSLIVYGYLSLVCCFINIILLPFTFRMLFFKRVWHVYFRISVSLIVICSVIISLNAGIVSYLFIYFNLDISNKFNQNMTEEKYMYNFFRSLQPSTNDSYRYTMWVLCGERLLATIKFKNYQTNKAKLFALLTTLFVIMTTLFTKFLIELLKIQKYMNYIYTLMDIPLILIILILLILNCKRKKTALIKGADLSSKFQLNENYFLILFSLPIITFNVFQLFIVNILAIKVNIFNMNHNELFMIVYAFRIIAYILFQVYFYFNKYIFIFIKSKFERKVIPIQITSGKQKSLNNSQCNEQKNKADIEKNIYFKMLEKDLNQVNAS</sequence>
<feature type="transmembrane region" description="Helical" evidence="1">
    <location>
        <begin position="132"/>
        <end position="152"/>
    </location>
</feature>
<feature type="transmembrane region" description="Helical" evidence="1">
    <location>
        <begin position="12"/>
        <end position="34"/>
    </location>
</feature>
<evidence type="ECO:0000313" key="4">
    <source>
        <dbReference type="WBParaSite" id="SRAE_2000474150.1"/>
    </source>
</evidence>
<evidence type="ECO:0000313" key="3">
    <source>
        <dbReference type="Proteomes" id="UP000035682"/>
    </source>
</evidence>
<accession>A0A090LJX5</accession>
<dbReference type="CTD" id="36382474"/>
<dbReference type="Proteomes" id="UP000035682">
    <property type="component" value="Unplaced"/>
</dbReference>
<keyword evidence="3" id="KW-1185">Reference proteome</keyword>
<proteinExistence type="predicted"/>
<evidence type="ECO:0000313" key="2">
    <source>
        <dbReference type="EMBL" id="CEF70102.1"/>
    </source>
</evidence>
<evidence type="ECO:0000256" key="1">
    <source>
        <dbReference type="SAM" id="Phobius"/>
    </source>
</evidence>
<feature type="transmembrane region" description="Helical" evidence="1">
    <location>
        <begin position="164"/>
        <end position="184"/>
    </location>
</feature>
<feature type="transmembrane region" description="Helical" evidence="1">
    <location>
        <begin position="41"/>
        <end position="69"/>
    </location>
</feature>
<keyword evidence="1" id="KW-1133">Transmembrane helix</keyword>
<reference evidence="4" key="2">
    <citation type="submission" date="2020-12" db="UniProtKB">
        <authorList>
            <consortium name="WormBaseParasite"/>
        </authorList>
    </citation>
    <scope>IDENTIFICATION</scope>
</reference>
<dbReference type="WormBase" id="SRAE_2000474150">
    <property type="protein sequence ID" value="SRP05092"/>
    <property type="gene ID" value="WBGene00264981"/>
</dbReference>
<evidence type="ECO:0000313" key="5">
    <source>
        <dbReference type="WormBase" id="SRAE_2000474150"/>
    </source>
</evidence>
<feature type="transmembrane region" description="Helical" evidence="1">
    <location>
        <begin position="244"/>
        <end position="265"/>
    </location>
</feature>
<reference evidence="2 3" key="1">
    <citation type="submission" date="2014-09" db="EMBL/GenBank/DDBJ databases">
        <authorList>
            <person name="Martin A.A."/>
        </authorList>
    </citation>
    <scope>NUCLEOTIDE SEQUENCE</scope>
    <source>
        <strain evidence="3">ED321</strain>
        <strain evidence="2">ED321 Heterogonic</strain>
    </source>
</reference>
<dbReference type="WBParaSite" id="SRAE_2000474150.1">
    <property type="protein sequence ID" value="SRAE_2000474150.1"/>
    <property type="gene ID" value="WBGene00264981"/>
</dbReference>
<feature type="transmembrane region" description="Helical" evidence="1">
    <location>
        <begin position="207"/>
        <end position="232"/>
    </location>
</feature>
<dbReference type="RefSeq" id="XP_024509301.1">
    <property type="nucleotide sequence ID" value="XM_024643654.1"/>
</dbReference>
<keyword evidence="1" id="KW-0812">Transmembrane</keyword>
<dbReference type="EMBL" id="LN609529">
    <property type="protein sequence ID" value="CEF70102.1"/>
    <property type="molecule type" value="Genomic_DNA"/>
</dbReference>
<keyword evidence="1" id="KW-0472">Membrane</keyword>
<dbReference type="GeneID" id="36382474"/>
<name>A0A090LJX5_STRRB</name>
<organism evidence="2">
    <name type="scientific">Strongyloides ratti</name>
    <name type="common">Parasitic roundworm</name>
    <dbReference type="NCBI Taxonomy" id="34506"/>
    <lineage>
        <taxon>Eukaryota</taxon>
        <taxon>Metazoa</taxon>
        <taxon>Ecdysozoa</taxon>
        <taxon>Nematoda</taxon>
        <taxon>Chromadorea</taxon>
        <taxon>Rhabditida</taxon>
        <taxon>Tylenchina</taxon>
        <taxon>Panagrolaimomorpha</taxon>
        <taxon>Strongyloidoidea</taxon>
        <taxon>Strongyloididae</taxon>
        <taxon>Strongyloides</taxon>
    </lineage>
</organism>
<dbReference type="AlphaFoldDB" id="A0A090LJX5"/>
<gene>
    <name evidence="2 4 5" type="ORF">SRAE_2000474150</name>
</gene>
<protein>
    <submittedName>
        <fullName evidence="4">7TM GPCR, serpentine receptor class e (Sre) family-containing protein</fullName>
    </submittedName>
</protein>